<dbReference type="Proteomes" id="UP000198881">
    <property type="component" value="Unassembled WGS sequence"/>
</dbReference>
<evidence type="ECO:0000259" key="1">
    <source>
        <dbReference type="Pfam" id="PF17032"/>
    </source>
</evidence>
<dbReference type="OrthoDB" id="4377018at2"/>
<dbReference type="STRING" id="574650.SAMN04487966_106114"/>
<dbReference type="EMBL" id="FPCG01000006">
    <property type="protein sequence ID" value="SFV23232.1"/>
    <property type="molecule type" value="Genomic_DNA"/>
</dbReference>
<proteinExistence type="predicted"/>
<dbReference type="RefSeq" id="WP_091697350.1">
    <property type="nucleotide sequence ID" value="NZ_FPCG01000006.1"/>
</dbReference>
<keyword evidence="3" id="KW-1185">Reference proteome</keyword>
<organism evidence="2 3">
    <name type="scientific">Micrococcus terreus</name>
    <dbReference type="NCBI Taxonomy" id="574650"/>
    <lineage>
        <taxon>Bacteria</taxon>
        <taxon>Bacillati</taxon>
        <taxon>Actinomycetota</taxon>
        <taxon>Actinomycetes</taxon>
        <taxon>Micrococcales</taxon>
        <taxon>Micrococcaceae</taxon>
        <taxon>Micrococcus</taxon>
    </lineage>
</organism>
<reference evidence="2 3" key="1">
    <citation type="submission" date="2016-10" db="EMBL/GenBank/DDBJ databases">
        <authorList>
            <person name="de Groot N.N."/>
        </authorList>
    </citation>
    <scope>NUCLEOTIDE SEQUENCE [LARGE SCALE GENOMIC DNA]</scope>
    <source>
        <strain evidence="2 3">CGMCC 1.7054</strain>
    </source>
</reference>
<dbReference type="Pfam" id="PF17032">
    <property type="entry name" value="Zn_ribbon_15"/>
    <property type="match status" value="1"/>
</dbReference>
<sequence>MFFIFGVSPGQRSLGPGQTRTCPRCGKTTTWERLETHQRFSLFFIPILRWGKRRSEVCRICGETAPL</sequence>
<evidence type="ECO:0000313" key="2">
    <source>
        <dbReference type="EMBL" id="SFV23232.1"/>
    </source>
</evidence>
<dbReference type="InterPro" id="IPR031493">
    <property type="entry name" value="Zinc_ribbon_15"/>
</dbReference>
<feature type="domain" description="Zinc-ribbon 15" evidence="1">
    <location>
        <begin position="21"/>
        <end position="64"/>
    </location>
</feature>
<protein>
    <recommendedName>
        <fullName evidence="1">Zinc-ribbon 15 domain-containing protein</fullName>
    </recommendedName>
</protein>
<evidence type="ECO:0000313" key="3">
    <source>
        <dbReference type="Proteomes" id="UP000198881"/>
    </source>
</evidence>
<accession>A0A1I7MMU6</accession>
<dbReference type="AlphaFoldDB" id="A0A1I7MMU6"/>
<gene>
    <name evidence="2" type="ORF">SAMN04487966_106114</name>
</gene>
<name>A0A1I7MMU6_9MICC</name>